<accession>A0ABT3FP83</accession>
<name>A0ABT3FP83_9BACT</name>
<evidence type="ECO:0000313" key="3">
    <source>
        <dbReference type="Proteomes" id="UP001207930"/>
    </source>
</evidence>
<evidence type="ECO:0000313" key="2">
    <source>
        <dbReference type="EMBL" id="MCW1885388.1"/>
    </source>
</evidence>
<keyword evidence="3" id="KW-1185">Reference proteome</keyword>
<gene>
    <name evidence="2" type="ORF">OKA04_11670</name>
</gene>
<dbReference type="EMBL" id="JAPDDS010000005">
    <property type="protein sequence ID" value="MCW1885388.1"/>
    <property type="molecule type" value="Genomic_DNA"/>
</dbReference>
<dbReference type="InterPro" id="IPR045746">
    <property type="entry name" value="ACT14924-like_Acyltransf_dom"/>
</dbReference>
<proteinExistence type="predicted"/>
<evidence type="ECO:0000259" key="1">
    <source>
        <dbReference type="SMART" id="SM00563"/>
    </source>
</evidence>
<keyword evidence="2" id="KW-0808">Transferase</keyword>
<comment type="caution">
    <text evidence="2">The sequence shown here is derived from an EMBL/GenBank/DDBJ whole genome shotgun (WGS) entry which is preliminary data.</text>
</comment>
<organism evidence="2 3">
    <name type="scientific">Luteolibacter flavescens</name>
    <dbReference type="NCBI Taxonomy" id="1859460"/>
    <lineage>
        <taxon>Bacteria</taxon>
        <taxon>Pseudomonadati</taxon>
        <taxon>Verrucomicrobiota</taxon>
        <taxon>Verrucomicrobiia</taxon>
        <taxon>Verrucomicrobiales</taxon>
        <taxon>Verrucomicrobiaceae</taxon>
        <taxon>Luteolibacter</taxon>
    </lineage>
</organism>
<reference evidence="2 3" key="1">
    <citation type="submission" date="2022-10" db="EMBL/GenBank/DDBJ databases">
        <title>Luteolibacter flavescens strain MCCC 1K03193, whole genome shotgun sequencing project.</title>
        <authorList>
            <person name="Zhao G."/>
            <person name="Shen L."/>
        </authorList>
    </citation>
    <scope>NUCLEOTIDE SEQUENCE [LARGE SCALE GENOMIC DNA]</scope>
    <source>
        <strain evidence="2 3">MCCC 1K03193</strain>
    </source>
</reference>
<keyword evidence="2" id="KW-0012">Acyltransferase</keyword>
<protein>
    <submittedName>
        <fullName evidence="2">1-acyl-sn-glycerol-3-phosphate acyltransferase</fullName>
    </submittedName>
</protein>
<dbReference type="InterPro" id="IPR002123">
    <property type="entry name" value="Plipid/glycerol_acylTrfase"/>
</dbReference>
<feature type="domain" description="Phospholipid/glycerol acyltransferase" evidence="1">
    <location>
        <begin position="79"/>
        <end position="200"/>
    </location>
</feature>
<dbReference type="RefSeq" id="WP_264501343.1">
    <property type="nucleotide sequence ID" value="NZ_JAPDDS010000005.1"/>
</dbReference>
<dbReference type="Proteomes" id="UP001207930">
    <property type="component" value="Unassembled WGS sequence"/>
</dbReference>
<dbReference type="GO" id="GO:0016746">
    <property type="term" value="F:acyltransferase activity"/>
    <property type="evidence" value="ECO:0007669"/>
    <property type="project" value="UniProtKB-KW"/>
</dbReference>
<dbReference type="Pfam" id="PF19576">
    <property type="entry name" value="Acyltransf_2"/>
    <property type="match status" value="1"/>
</dbReference>
<dbReference type="SUPFAM" id="SSF69593">
    <property type="entry name" value="Glycerol-3-phosphate (1)-acyltransferase"/>
    <property type="match status" value="1"/>
</dbReference>
<sequence length="266" mass="28293">MPKKEPFDITEVLPALAGDGWRGMARRSLERLLGLDQVRVSFRRAAEGDAGAFTEPLRAFGLAVDAPGFAEAVPDAGPVMVVANHPYGGADALALGSLCETRRPDMLLLANRMTADIPSLGDRTIPLSILNEGAAARDNARSLRAALQHLRSGGLIACFPSGEVASLREGRVAEGPWSPHMAALALKTRATVVVVGFEGEAPPWFHQAGKLHPMVRTALLPRVLLSMRGQTVVCRTSRIGPEEMASLSPDELAAMLRERAVGQPGL</sequence>
<dbReference type="SMART" id="SM00563">
    <property type="entry name" value="PlsC"/>
    <property type="match status" value="1"/>
</dbReference>